<reference evidence="3" key="1">
    <citation type="journal article" date="2018" name="Environ. Microbiol.">
        <title>Sporulation capability and amylosome conservation among diverse human colonic and rumen isolates of the keystone starch-degrader Ruminococcus bromii.</title>
        <authorList>
            <person name="Mukhopadhya I."/>
            <person name="Morais S."/>
            <person name="Laverde-Gomez J."/>
            <person name="Sheridan P.O."/>
            <person name="Walker A.W."/>
            <person name="Kelly W."/>
            <person name="Klieve A.V."/>
            <person name="Ouwerkerk D."/>
            <person name="Duncan S.H."/>
            <person name="Louis P."/>
            <person name="Koropatkin N."/>
            <person name="Cockburn D."/>
            <person name="Kibler R."/>
            <person name="Cooper P.J."/>
            <person name="Sandoval C."/>
            <person name="Crost E."/>
            <person name="Juge N."/>
            <person name="Bayer E.A."/>
            <person name="Flint H.J."/>
        </authorList>
    </citation>
    <scope>NUCLEOTIDE SEQUENCE [LARGE SCALE GENOMIC DNA]</scope>
    <source>
        <strain evidence="3">ATCC 27255</strain>
    </source>
</reference>
<dbReference type="RefSeq" id="WP_169923210.1">
    <property type="nucleotide sequence ID" value="NZ_CABMMZ010000026.1"/>
</dbReference>
<sequence length="340" mass="37299">MRKFKEIISVALIFTLLFTVSTFSPYAADDKNEVYIGGEAFGVKFYANGAMIIKLESYYDGEKYVCPAKEGGLKVNDIIKKVNNTKISTNEELKSEIEKSNGNEITVEIDRNGKIENKTVLPIKNTVGVYLLGAWVRDSCAGIGTMTYYDDSNNYFAALGHGICDCDTAALLPLKSGETVQAQISGIDKSVCGKAGSFCGYFTDVRLGNLSVNSPLGIFGDLTSENYKRNKKYLIANDDEVKTGKAVMVTTPVGDTPQEYEIEIKRICNRDMTSNENFVIKITDSRLLENCGGIVQGMSGSPIVQNGKIVGAVTHVFLNNPREGYGVFAQYMAECYNNQH</sequence>
<comment type="caution">
    <text evidence="3">The sequence shown here is derived from an EMBL/GenBank/DDBJ whole genome shotgun (WGS) entry which is preliminary data.</text>
</comment>
<dbReference type="Gene3D" id="2.30.42.10">
    <property type="match status" value="1"/>
</dbReference>
<evidence type="ECO:0000259" key="2">
    <source>
        <dbReference type="PROSITE" id="PS51494"/>
    </source>
</evidence>
<keyword evidence="4" id="KW-1185">Reference proteome</keyword>
<dbReference type="Pfam" id="PF13180">
    <property type="entry name" value="PDZ_2"/>
    <property type="match status" value="1"/>
</dbReference>
<keyword evidence="3" id="KW-0378">Hydrolase</keyword>
<dbReference type="InterPro" id="IPR001478">
    <property type="entry name" value="PDZ"/>
</dbReference>
<protein>
    <submittedName>
        <fullName evidence="3">SpoIVB peptidase</fullName>
        <ecNumber evidence="3">3.4.21.116</ecNumber>
    </submittedName>
</protein>
<name>A0A2N0UZU1_9FIRM</name>
<dbReference type="Proteomes" id="UP000233425">
    <property type="component" value="Unassembled WGS sequence"/>
</dbReference>
<dbReference type="InterPro" id="IPR009003">
    <property type="entry name" value="Peptidase_S1_PA"/>
</dbReference>
<dbReference type="AlphaFoldDB" id="A0A2N0UZU1"/>
<dbReference type="InterPro" id="IPR014219">
    <property type="entry name" value="SpoIVB"/>
</dbReference>
<organism evidence="3 4">
    <name type="scientific">Ruminococcus bromii</name>
    <dbReference type="NCBI Taxonomy" id="40518"/>
    <lineage>
        <taxon>Bacteria</taxon>
        <taxon>Bacillati</taxon>
        <taxon>Bacillota</taxon>
        <taxon>Clostridia</taxon>
        <taxon>Eubacteriales</taxon>
        <taxon>Oscillospiraceae</taxon>
        <taxon>Ruminococcus</taxon>
    </lineage>
</organism>
<dbReference type="SUPFAM" id="SSF50156">
    <property type="entry name" value="PDZ domain-like"/>
    <property type="match status" value="1"/>
</dbReference>
<gene>
    <name evidence="3" type="primary">spoIVB</name>
    <name evidence="3" type="ORF">RBATCC27255_00445</name>
</gene>
<dbReference type="SUPFAM" id="SSF50494">
    <property type="entry name" value="Trypsin-like serine proteases"/>
    <property type="match status" value="1"/>
</dbReference>
<feature type="signal peptide" evidence="1">
    <location>
        <begin position="1"/>
        <end position="27"/>
    </location>
</feature>
<dbReference type="InterPro" id="IPR008763">
    <property type="entry name" value="Peptidase_S55"/>
</dbReference>
<evidence type="ECO:0000313" key="4">
    <source>
        <dbReference type="Proteomes" id="UP000233425"/>
    </source>
</evidence>
<feature type="chain" id="PRO_5014787133" evidence="1">
    <location>
        <begin position="28"/>
        <end position="340"/>
    </location>
</feature>
<dbReference type="Pfam" id="PF05580">
    <property type="entry name" value="Peptidase_S55"/>
    <property type="match status" value="1"/>
</dbReference>
<proteinExistence type="predicted"/>
<dbReference type="EC" id="3.4.21.116" evidence="3"/>
<feature type="domain" description="Peptidase S55" evidence="2">
    <location>
        <begin position="114"/>
        <end position="340"/>
    </location>
</feature>
<evidence type="ECO:0000313" key="3">
    <source>
        <dbReference type="EMBL" id="PKD32494.1"/>
    </source>
</evidence>
<accession>A0A2N0UZU1</accession>
<dbReference type="PROSITE" id="PS51494">
    <property type="entry name" value="SPOIVB"/>
    <property type="match status" value="1"/>
</dbReference>
<dbReference type="GO" id="GO:0016787">
    <property type="term" value="F:hydrolase activity"/>
    <property type="evidence" value="ECO:0007669"/>
    <property type="project" value="UniProtKB-KW"/>
</dbReference>
<dbReference type="EMBL" id="NNSR01000026">
    <property type="protein sequence ID" value="PKD32494.1"/>
    <property type="molecule type" value="Genomic_DNA"/>
</dbReference>
<evidence type="ECO:0000256" key="1">
    <source>
        <dbReference type="SAM" id="SignalP"/>
    </source>
</evidence>
<dbReference type="NCBIfam" id="TIGR02860">
    <property type="entry name" value="spore_IV_B"/>
    <property type="match status" value="1"/>
</dbReference>
<dbReference type="InterPro" id="IPR036034">
    <property type="entry name" value="PDZ_sf"/>
</dbReference>
<keyword evidence="1" id="KW-0732">Signal</keyword>